<evidence type="ECO:0000256" key="4">
    <source>
        <dbReference type="PIRNR" id="PIRNR036492"/>
    </source>
</evidence>
<dbReference type="Proteomes" id="UP000029443">
    <property type="component" value="Unassembled WGS sequence"/>
</dbReference>
<dbReference type="InterPro" id="IPR016162">
    <property type="entry name" value="Ald_DH_N"/>
</dbReference>
<dbReference type="PANTHER" id="PTHR43570">
    <property type="entry name" value="ALDEHYDE DEHYDROGENASE"/>
    <property type="match status" value="1"/>
</dbReference>
<dbReference type="InterPro" id="IPR016163">
    <property type="entry name" value="Ald_DH_C"/>
</dbReference>
<evidence type="ECO:0000256" key="2">
    <source>
        <dbReference type="ARBA" id="ARBA00023002"/>
    </source>
</evidence>
<dbReference type="CDD" id="cd07133">
    <property type="entry name" value="ALDH_CALDH_CalB"/>
    <property type="match status" value="1"/>
</dbReference>
<dbReference type="RefSeq" id="WP_035245777.1">
    <property type="nucleotide sequence ID" value="NZ_ARXU01000003.1"/>
</dbReference>
<dbReference type="PROSITE" id="PS00687">
    <property type="entry name" value="ALDEHYDE_DEHYDR_GLU"/>
    <property type="match status" value="1"/>
</dbReference>
<proteinExistence type="inferred from homology"/>
<keyword evidence="2 4" id="KW-0560">Oxidoreductase</keyword>
<comment type="similarity">
    <text evidence="1 4 6">Belongs to the aldehyde dehydrogenase family.</text>
</comment>
<dbReference type="PIRSF" id="PIRSF036492">
    <property type="entry name" value="ALDH"/>
    <property type="match status" value="1"/>
</dbReference>
<evidence type="ECO:0000313" key="8">
    <source>
        <dbReference type="EMBL" id="KGD61825.1"/>
    </source>
</evidence>
<dbReference type="Pfam" id="PF00171">
    <property type="entry name" value="Aldedh"/>
    <property type="match status" value="1"/>
</dbReference>
<organism evidence="8 9">
    <name type="scientific">Alcanivorax jadensis T9</name>
    <dbReference type="NCBI Taxonomy" id="1177181"/>
    <lineage>
        <taxon>Bacteria</taxon>
        <taxon>Pseudomonadati</taxon>
        <taxon>Pseudomonadota</taxon>
        <taxon>Gammaproteobacteria</taxon>
        <taxon>Oceanospirillales</taxon>
        <taxon>Alcanivoracaceae</taxon>
        <taxon>Alcanivorax</taxon>
    </lineage>
</organism>
<sequence>MVAEVKDLHSNNADIERMQQIFAAQKAAYRQHPYPSAEQRIELINRIKPLLLDNLDAWIEALNNDFTTRAADETKLAEMLITLEGLKYTTKKLRKWMKPQKRSVSALSWPGKTWVEYQPVGVVGIIVPWNYPIQLAVVPLITALAAGNRVMIKMSEATPRTGALLEKLIADTFPEEQVAVINGEVDVAQAFSSLPFDHLLFTGSTTVGRHIMRAAAANLTPVTLELGGKSPCIIGQDFPMKDAAERIAFGKCLNSGQTCVAPDYILCPENRVQEFVDAWKAQVAQSYPTMVNNPDFTAIINQRQFSRLQGYLKDASEKGADVIEINPANEDFTGSQKIPHTLVLNVTDDMQIAQDEIFGPLMIVVPYKNLDDAIEYVNERPRPLALYYLDWNQSNCDRVLKNTHSGGVCLNDTISHVGVDDIPFGGVGDSGMGAYHGPEGFLTFSQAKGIYKKGKFNATKFILPPYGRGMHKMIDKYFLK</sequence>
<evidence type="ECO:0000256" key="6">
    <source>
        <dbReference type="RuleBase" id="RU003345"/>
    </source>
</evidence>
<name>A0ABR4WE68_9GAMM</name>
<evidence type="ECO:0000256" key="3">
    <source>
        <dbReference type="ARBA" id="ARBA00023027"/>
    </source>
</evidence>
<keyword evidence="3" id="KW-0520">NAD</keyword>
<evidence type="ECO:0000313" key="9">
    <source>
        <dbReference type="Proteomes" id="UP000029443"/>
    </source>
</evidence>
<accession>A0ABR4WE68</accession>
<dbReference type="InterPro" id="IPR016161">
    <property type="entry name" value="Ald_DH/histidinol_DH"/>
</dbReference>
<evidence type="ECO:0000256" key="1">
    <source>
        <dbReference type="ARBA" id="ARBA00009986"/>
    </source>
</evidence>
<evidence type="ECO:0000259" key="7">
    <source>
        <dbReference type="Pfam" id="PF00171"/>
    </source>
</evidence>
<dbReference type="PANTHER" id="PTHR43570:SF20">
    <property type="entry name" value="ALDEHYDE DEHYDROGENASE ALDX-RELATED"/>
    <property type="match status" value="1"/>
</dbReference>
<feature type="active site" evidence="5">
    <location>
        <position position="225"/>
    </location>
</feature>
<feature type="domain" description="Aldehyde dehydrogenase" evidence="7">
    <location>
        <begin position="12"/>
        <end position="448"/>
    </location>
</feature>
<dbReference type="EMBL" id="ARXU01000003">
    <property type="protein sequence ID" value="KGD61825.1"/>
    <property type="molecule type" value="Genomic_DNA"/>
</dbReference>
<dbReference type="InterPro" id="IPR015590">
    <property type="entry name" value="Aldehyde_DH_dom"/>
</dbReference>
<keyword evidence="9" id="KW-1185">Reference proteome</keyword>
<dbReference type="InterPro" id="IPR029510">
    <property type="entry name" value="Ald_DH_CS_GLU"/>
</dbReference>
<dbReference type="InterPro" id="IPR012394">
    <property type="entry name" value="Aldehyde_DH_NAD(P)"/>
</dbReference>
<dbReference type="Gene3D" id="3.40.605.10">
    <property type="entry name" value="Aldehyde Dehydrogenase, Chain A, domain 1"/>
    <property type="match status" value="1"/>
</dbReference>
<protein>
    <recommendedName>
        <fullName evidence="4">Aldehyde dehydrogenase</fullName>
    </recommendedName>
</protein>
<dbReference type="SUPFAM" id="SSF53720">
    <property type="entry name" value="ALDH-like"/>
    <property type="match status" value="1"/>
</dbReference>
<comment type="caution">
    <text evidence="8">The sequence shown here is derived from an EMBL/GenBank/DDBJ whole genome shotgun (WGS) entry which is preliminary data.</text>
</comment>
<evidence type="ECO:0000256" key="5">
    <source>
        <dbReference type="PROSITE-ProRule" id="PRU10007"/>
    </source>
</evidence>
<dbReference type="Gene3D" id="3.40.309.10">
    <property type="entry name" value="Aldehyde Dehydrogenase, Chain A, domain 2"/>
    <property type="match status" value="1"/>
</dbReference>
<reference evidence="8 9" key="1">
    <citation type="submission" date="2012-09" db="EMBL/GenBank/DDBJ databases">
        <title>Genome Sequence of alkane-degrading Bacterium Alcanivorax jadensis T9.</title>
        <authorList>
            <person name="Lai Q."/>
            <person name="Shao Z."/>
        </authorList>
    </citation>
    <scope>NUCLEOTIDE SEQUENCE [LARGE SCALE GENOMIC DNA]</scope>
    <source>
        <strain evidence="8 9">T9</strain>
    </source>
</reference>
<gene>
    <name evidence="8" type="ORF">T9A_01034</name>
</gene>